<dbReference type="PANTHER" id="PTHR22754:SF32">
    <property type="entry name" value="DISCO-INTERACTING PROTEIN 2"/>
    <property type="match status" value="1"/>
</dbReference>
<evidence type="ECO:0000259" key="2">
    <source>
        <dbReference type="Pfam" id="PF00501"/>
    </source>
</evidence>
<protein>
    <recommendedName>
        <fullName evidence="2">AMP-dependent synthetase/ligase domain-containing protein</fullName>
    </recommendedName>
</protein>
<feature type="region of interest" description="Disordered" evidence="1">
    <location>
        <begin position="408"/>
        <end position="429"/>
    </location>
</feature>
<dbReference type="Pfam" id="PF00501">
    <property type="entry name" value="AMP-binding"/>
    <property type="match status" value="1"/>
</dbReference>
<evidence type="ECO:0000256" key="1">
    <source>
        <dbReference type="SAM" id="MobiDB-lite"/>
    </source>
</evidence>
<organism evidence="3 4">
    <name type="scientific">Micromonas commoda (strain RCC299 / NOUM17 / CCMP2709)</name>
    <name type="common">Picoplanktonic green alga</name>
    <dbReference type="NCBI Taxonomy" id="296587"/>
    <lineage>
        <taxon>Eukaryota</taxon>
        <taxon>Viridiplantae</taxon>
        <taxon>Chlorophyta</taxon>
        <taxon>Mamiellophyceae</taxon>
        <taxon>Mamiellales</taxon>
        <taxon>Mamiellaceae</taxon>
        <taxon>Micromonas</taxon>
    </lineage>
</organism>
<dbReference type="OrthoDB" id="10253115at2759"/>
<feature type="region of interest" description="Disordered" evidence="1">
    <location>
        <begin position="1"/>
        <end position="20"/>
    </location>
</feature>
<dbReference type="eggNOG" id="KOG3628">
    <property type="taxonomic scope" value="Eukaryota"/>
</dbReference>
<dbReference type="GeneID" id="8245801"/>
<sequence length="597" mass="64472">MAAKVVPVPAYPPDPSAPPSKFRAQVRALEEIAERAGATLALTTRAYDAARRCAAARLGVRDLAEALRRGRLRAGNDAGGGPKSRTTLEWTSLSALATGSNRKCRLSDDDEGGARCAERCSSKQLRVDGGAADDSGVAFVQFTSGSTSRPRGVAIGHRQLSHNCALIRQQFGVKVDDANVSWLPQYHDMGLVGGYLVPLTIPPEPGAKPAEVTSAFLSPAAFIKDPIVWALAMSKYGATMTQAPDFAYRLCAERFALERSASSSPRPGELNLSKLRRCLNASERIDADTAMIFSRAFEDFGFDVRAMSAGYGLAESVVYVCDGGCSHETVSARRLECDLIAECVRFDSRGLKSFKSFDPDDARRVASCGAPRGDVKVLVVDPQTRLTLQDGRVGEVWIASPSVARGYWNETSPRDDDSPNGPPRAHYSSPFGATLAARSTLFRRGFAAEHEKERYLRTGDLAYMRRGELYVVGRLKDLIVIGGRNIAPEDVERTVRETRWSHRGRGAGNGCNGCNGCNGHVVRESLAVVAEVRDGVELAPADLGVIVDGIIRAVAKAHGVTMPRCHVALLRKNAAPRTTSGKIRRGECARRFVAREL</sequence>
<dbReference type="PROSITE" id="PS00455">
    <property type="entry name" value="AMP_BINDING"/>
    <property type="match status" value="1"/>
</dbReference>
<dbReference type="RefSeq" id="XP_002507874.1">
    <property type="nucleotide sequence ID" value="XM_002507828.1"/>
</dbReference>
<dbReference type="Proteomes" id="UP000002009">
    <property type="component" value="Chromosome 8"/>
</dbReference>
<proteinExistence type="predicted"/>
<dbReference type="InterPro" id="IPR020845">
    <property type="entry name" value="AMP-binding_CS"/>
</dbReference>
<feature type="non-terminal residue" evidence="3">
    <location>
        <position position="597"/>
    </location>
</feature>
<evidence type="ECO:0000313" key="3">
    <source>
        <dbReference type="EMBL" id="ACO69132.1"/>
    </source>
</evidence>
<dbReference type="SUPFAM" id="SSF56801">
    <property type="entry name" value="Acetyl-CoA synthetase-like"/>
    <property type="match status" value="1"/>
</dbReference>
<dbReference type="InParanoid" id="C1FFS6"/>
<accession>C1FFS6</accession>
<name>C1FFS6_MICCC</name>
<dbReference type="InterPro" id="IPR042099">
    <property type="entry name" value="ANL_N_sf"/>
</dbReference>
<evidence type="ECO:0000313" key="4">
    <source>
        <dbReference type="Proteomes" id="UP000002009"/>
    </source>
</evidence>
<dbReference type="STRING" id="296587.C1FFS6"/>
<gene>
    <name evidence="3" type="ORF">MICPUN_84426</name>
</gene>
<dbReference type="Gene3D" id="3.30.300.30">
    <property type="match status" value="1"/>
</dbReference>
<dbReference type="Gene3D" id="3.40.50.12780">
    <property type="entry name" value="N-terminal domain of ligase-like"/>
    <property type="match status" value="1"/>
</dbReference>
<dbReference type="AlphaFoldDB" id="C1FFS6"/>
<dbReference type="InterPro" id="IPR045851">
    <property type="entry name" value="AMP-bd_C_sf"/>
</dbReference>
<reference evidence="3 4" key="1">
    <citation type="journal article" date="2009" name="Science">
        <title>Green evolution and dynamic adaptations revealed by genomes of the marine picoeukaryotes Micromonas.</title>
        <authorList>
            <person name="Worden A.Z."/>
            <person name="Lee J.H."/>
            <person name="Mock T."/>
            <person name="Rouze P."/>
            <person name="Simmons M.P."/>
            <person name="Aerts A.L."/>
            <person name="Allen A.E."/>
            <person name="Cuvelier M.L."/>
            <person name="Derelle E."/>
            <person name="Everett M.V."/>
            <person name="Foulon E."/>
            <person name="Grimwood J."/>
            <person name="Gundlach H."/>
            <person name="Henrissat B."/>
            <person name="Napoli C."/>
            <person name="McDonald S.M."/>
            <person name="Parker M.S."/>
            <person name="Rombauts S."/>
            <person name="Salamov A."/>
            <person name="Von Dassow P."/>
            <person name="Badger J.H."/>
            <person name="Coutinho P.M."/>
            <person name="Demir E."/>
            <person name="Dubchak I."/>
            <person name="Gentemann C."/>
            <person name="Eikrem W."/>
            <person name="Gready J.E."/>
            <person name="John U."/>
            <person name="Lanier W."/>
            <person name="Lindquist E.A."/>
            <person name="Lucas S."/>
            <person name="Mayer K.F."/>
            <person name="Moreau H."/>
            <person name="Not F."/>
            <person name="Otillar R."/>
            <person name="Panaud O."/>
            <person name="Pangilinan J."/>
            <person name="Paulsen I."/>
            <person name="Piegu B."/>
            <person name="Poliakov A."/>
            <person name="Robbens S."/>
            <person name="Schmutz J."/>
            <person name="Toulza E."/>
            <person name="Wyss T."/>
            <person name="Zelensky A."/>
            <person name="Zhou K."/>
            <person name="Armbrust E.V."/>
            <person name="Bhattacharya D."/>
            <person name="Goodenough U.W."/>
            <person name="Van de Peer Y."/>
            <person name="Grigoriev I.V."/>
        </authorList>
    </citation>
    <scope>NUCLEOTIDE SEQUENCE [LARGE SCALE GENOMIC DNA]</scope>
    <source>
        <strain evidence="4">RCC299 / NOUM17</strain>
    </source>
</reference>
<keyword evidence="4" id="KW-1185">Reference proteome</keyword>
<feature type="domain" description="AMP-dependent synthetase/ligase" evidence="2">
    <location>
        <begin position="3"/>
        <end position="408"/>
    </location>
</feature>
<feature type="compositionally biased region" description="Pro residues" evidence="1">
    <location>
        <begin position="9"/>
        <end position="18"/>
    </location>
</feature>
<dbReference type="EMBL" id="CP001575">
    <property type="protein sequence ID" value="ACO69132.1"/>
    <property type="molecule type" value="Genomic_DNA"/>
</dbReference>
<dbReference type="InterPro" id="IPR000873">
    <property type="entry name" value="AMP-dep_synth/lig_dom"/>
</dbReference>
<dbReference type="OMA" id="VESNAWQ"/>
<dbReference type="PANTHER" id="PTHR22754">
    <property type="entry name" value="DISCO-INTERACTING PROTEIN 2 DIP2 -RELATED"/>
    <property type="match status" value="1"/>
</dbReference>
<dbReference type="KEGG" id="mis:MICPUN_84426"/>